<evidence type="ECO:0000313" key="2">
    <source>
        <dbReference type="EMBL" id="MDT9599638.1"/>
    </source>
</evidence>
<reference evidence="2 3" key="1">
    <citation type="submission" date="2023-05" db="EMBL/GenBank/DDBJ databases">
        <authorList>
            <person name="Guo Y."/>
        </authorList>
    </citation>
    <scope>NUCLEOTIDE SEQUENCE [LARGE SCALE GENOMIC DNA]</scope>
    <source>
        <strain evidence="2 3">GR2756</strain>
    </source>
</reference>
<dbReference type="InterPro" id="IPR028098">
    <property type="entry name" value="Glyco_trans_4-like_N"/>
</dbReference>
<dbReference type="Pfam" id="PF13692">
    <property type="entry name" value="Glyco_trans_1_4"/>
    <property type="match status" value="1"/>
</dbReference>
<gene>
    <name evidence="2" type="ORF">RQX22_11820</name>
</gene>
<keyword evidence="3" id="KW-1185">Reference proteome</keyword>
<dbReference type="EC" id="2.4.-.-" evidence="2"/>
<dbReference type="GO" id="GO:0016757">
    <property type="term" value="F:glycosyltransferase activity"/>
    <property type="evidence" value="ECO:0007669"/>
    <property type="project" value="UniProtKB-KW"/>
</dbReference>
<keyword evidence="2" id="KW-0808">Transferase</keyword>
<sequence length="372" mass="41127">MAAPSYLIITSRAVGGMEKRLLEIWQELAGRGCDVRLVIPGPTYRQLRKRPDLAPLARLEARIQLIDPAGTSFWHMLRALWPIVRTIPAGATVHYLLNIFPFVHSWLGHRIILSWVATRLPRLGLRKSAFADWLMASLSFRQADVIDVLNPMIEEKLARRSGLRRKLNVTAGGTFVDLAHFRPGPCKMDRIVFLGRMEREKGALRFVEAIPEMVRQLAVHGLSAEFVLLGGGGDEEDAIRALLKTEDYRALPIMLGYADDPSVALGPAKIFLSLQRSSNYPSKALAEAMACGCIPIVTDTGESRLMTGEAPAEYVPGAFTPAQLAEAVVRILALPAEAFARRSEAVRRLAQDRFAIGVQADYFARLYGCAAR</sequence>
<dbReference type="SUPFAM" id="SSF53756">
    <property type="entry name" value="UDP-Glycosyltransferase/glycogen phosphorylase"/>
    <property type="match status" value="1"/>
</dbReference>
<dbReference type="RefSeq" id="WP_315726728.1">
    <property type="nucleotide sequence ID" value="NZ_JAVUPU010000005.1"/>
</dbReference>
<proteinExistence type="predicted"/>
<dbReference type="Pfam" id="PF13579">
    <property type="entry name" value="Glyco_trans_4_4"/>
    <property type="match status" value="1"/>
</dbReference>
<organism evidence="2 3">
    <name type="scientific">Sphingosinicella rhizophila</name>
    <dbReference type="NCBI Taxonomy" id="3050082"/>
    <lineage>
        <taxon>Bacteria</taxon>
        <taxon>Pseudomonadati</taxon>
        <taxon>Pseudomonadota</taxon>
        <taxon>Alphaproteobacteria</taxon>
        <taxon>Sphingomonadales</taxon>
        <taxon>Sphingosinicellaceae</taxon>
        <taxon>Sphingosinicella</taxon>
    </lineage>
</organism>
<dbReference type="Gene3D" id="3.40.50.2000">
    <property type="entry name" value="Glycogen Phosphorylase B"/>
    <property type="match status" value="2"/>
</dbReference>
<comment type="caution">
    <text evidence="2">The sequence shown here is derived from an EMBL/GenBank/DDBJ whole genome shotgun (WGS) entry which is preliminary data.</text>
</comment>
<dbReference type="PANTHER" id="PTHR12526">
    <property type="entry name" value="GLYCOSYLTRANSFERASE"/>
    <property type="match status" value="1"/>
</dbReference>
<accession>A0ABU3Q9G5</accession>
<evidence type="ECO:0000259" key="1">
    <source>
        <dbReference type="Pfam" id="PF13579"/>
    </source>
</evidence>
<protein>
    <submittedName>
        <fullName evidence="2">Glycosyltransferase family 4 protein</fullName>
        <ecNumber evidence="2">2.4.-.-</ecNumber>
    </submittedName>
</protein>
<dbReference type="EMBL" id="JAVUPU010000005">
    <property type="protein sequence ID" value="MDT9599638.1"/>
    <property type="molecule type" value="Genomic_DNA"/>
</dbReference>
<dbReference type="CDD" id="cd03801">
    <property type="entry name" value="GT4_PimA-like"/>
    <property type="match status" value="1"/>
</dbReference>
<name>A0ABU3Q9G5_9SPHN</name>
<evidence type="ECO:0000313" key="3">
    <source>
        <dbReference type="Proteomes" id="UP001259572"/>
    </source>
</evidence>
<keyword evidence="2" id="KW-0328">Glycosyltransferase</keyword>
<feature type="domain" description="Glycosyltransferase subfamily 4-like N-terminal" evidence="1">
    <location>
        <begin position="15"/>
        <end position="165"/>
    </location>
</feature>
<dbReference type="Proteomes" id="UP001259572">
    <property type="component" value="Unassembled WGS sequence"/>
</dbReference>